<organism evidence="14 15">
    <name type="scientific">Halomonas cupida</name>
    <dbReference type="NCBI Taxonomy" id="44933"/>
    <lineage>
        <taxon>Bacteria</taxon>
        <taxon>Pseudomonadati</taxon>
        <taxon>Pseudomonadota</taxon>
        <taxon>Gammaproteobacteria</taxon>
        <taxon>Oceanospirillales</taxon>
        <taxon>Halomonadaceae</taxon>
        <taxon>Halomonas</taxon>
    </lineage>
</organism>
<dbReference type="SUPFAM" id="SSF55060">
    <property type="entry name" value="GHMP Kinase, C-terminal domain"/>
    <property type="match status" value="1"/>
</dbReference>
<dbReference type="PIRSF" id="PIRSF010376">
    <property type="entry name" value="IspE"/>
    <property type="match status" value="1"/>
</dbReference>
<dbReference type="Gene3D" id="3.30.230.10">
    <property type="match status" value="1"/>
</dbReference>
<evidence type="ECO:0000256" key="3">
    <source>
        <dbReference type="ARBA" id="ARBA00017473"/>
    </source>
</evidence>
<dbReference type="InterPro" id="IPR020568">
    <property type="entry name" value="Ribosomal_Su5_D2-typ_SF"/>
</dbReference>
<dbReference type="GO" id="GO:0016114">
    <property type="term" value="P:terpenoid biosynthetic process"/>
    <property type="evidence" value="ECO:0007669"/>
    <property type="project" value="UniProtKB-UniRule"/>
</dbReference>
<feature type="active site" evidence="10">
    <location>
        <position position="179"/>
    </location>
</feature>
<sequence length="328" mass="35270">MPPAPPADNDTSIPGHAASTSTLDTYKRGGEIKGTRRKATPNEGRELNLPAPAKLNRMLHIVGRRADGYHELQTLFQFVDHGDSLQLRPRDDGRILLDGDLDGVSSEDNLIVRAARLLQAHTGTSQGASIALTKRLPMGGGLGGGSSDAATTLVGLNALWSLNLSEDHLAELGLRLGADVPVFVRGRAAWAEGIGERLTPVELDTPWFVVVHPGISVSTPAVFRAPELTRDTPPITMARAIEGGASSWRNDCEPTVRQLYPDVAQALDWLNARAPSMLTGTGACVFARLASRAQALHLQAELEQEHPAWHVFCARGLNRSPLLDDLHI</sequence>
<keyword evidence="5 10" id="KW-0547">Nucleotide-binding</keyword>
<name>A0A1M7I4V8_9GAMM</name>
<keyword evidence="7 10" id="KW-0067">ATP-binding</keyword>
<protein>
    <recommendedName>
        <fullName evidence="3 10">4-diphosphocytidyl-2-C-methyl-D-erythritol kinase</fullName>
        <shortName evidence="10">CMK</shortName>
        <ecNumber evidence="2 10">2.7.1.148</ecNumber>
    </recommendedName>
    <alternativeName>
        <fullName evidence="9 10">4-(cytidine-5'-diphospho)-2-C-methyl-D-erythritol kinase</fullName>
    </alternativeName>
</protein>
<evidence type="ECO:0000259" key="12">
    <source>
        <dbReference type="Pfam" id="PF00288"/>
    </source>
</evidence>
<dbReference type="InterPro" id="IPR014721">
    <property type="entry name" value="Ribsml_uS5_D2-typ_fold_subgr"/>
</dbReference>
<reference evidence="14 15" key="1">
    <citation type="submission" date="2016-11" db="EMBL/GenBank/DDBJ databases">
        <authorList>
            <person name="Jaros S."/>
            <person name="Januszkiewicz K."/>
            <person name="Wedrychowicz H."/>
        </authorList>
    </citation>
    <scope>NUCLEOTIDE SEQUENCE [LARGE SCALE GENOMIC DNA]</scope>
    <source>
        <strain evidence="14 15">DSM 4740</strain>
    </source>
</reference>
<dbReference type="GO" id="GO:0050515">
    <property type="term" value="F:4-(cytidine 5'-diphospho)-2-C-methyl-D-erythritol kinase activity"/>
    <property type="evidence" value="ECO:0007669"/>
    <property type="project" value="UniProtKB-UniRule"/>
</dbReference>
<dbReference type="NCBIfam" id="TIGR00154">
    <property type="entry name" value="ispE"/>
    <property type="match status" value="1"/>
</dbReference>
<evidence type="ECO:0000313" key="15">
    <source>
        <dbReference type="Proteomes" id="UP000184123"/>
    </source>
</evidence>
<dbReference type="Pfam" id="PF00288">
    <property type="entry name" value="GHMP_kinases_N"/>
    <property type="match status" value="1"/>
</dbReference>
<keyword evidence="4 10" id="KW-0808">Transferase</keyword>
<evidence type="ECO:0000256" key="5">
    <source>
        <dbReference type="ARBA" id="ARBA00022741"/>
    </source>
</evidence>
<dbReference type="Pfam" id="PF08544">
    <property type="entry name" value="GHMP_kinases_C"/>
    <property type="match status" value="1"/>
</dbReference>
<dbReference type="Gene3D" id="3.30.70.890">
    <property type="entry name" value="GHMP kinase, C-terminal domain"/>
    <property type="match status" value="1"/>
</dbReference>
<feature type="domain" description="GHMP kinase C-terminal" evidence="13">
    <location>
        <begin position="246"/>
        <end position="304"/>
    </location>
</feature>
<evidence type="ECO:0000259" key="13">
    <source>
        <dbReference type="Pfam" id="PF08544"/>
    </source>
</evidence>
<feature type="region of interest" description="Disordered" evidence="11">
    <location>
        <begin position="1"/>
        <end position="22"/>
    </location>
</feature>
<dbReference type="OrthoDB" id="9809438at2"/>
<dbReference type="NCBIfam" id="NF011202">
    <property type="entry name" value="PRK14608.1"/>
    <property type="match status" value="1"/>
</dbReference>
<dbReference type="EMBL" id="FRCA01000007">
    <property type="protein sequence ID" value="SHM35822.1"/>
    <property type="molecule type" value="Genomic_DNA"/>
</dbReference>
<dbReference type="InterPro" id="IPR006204">
    <property type="entry name" value="GHMP_kinase_N_dom"/>
</dbReference>
<dbReference type="AlphaFoldDB" id="A0A1M7I4V8"/>
<keyword evidence="8 10" id="KW-0414">Isoprene biosynthesis</keyword>
<feature type="binding site" evidence="10">
    <location>
        <begin position="137"/>
        <end position="147"/>
    </location>
    <ligand>
        <name>ATP</name>
        <dbReference type="ChEBI" id="CHEBI:30616"/>
    </ligand>
</feature>
<dbReference type="SUPFAM" id="SSF54211">
    <property type="entry name" value="Ribosomal protein S5 domain 2-like"/>
    <property type="match status" value="1"/>
</dbReference>
<proteinExistence type="inferred from homology"/>
<comment type="similarity">
    <text evidence="1 10">Belongs to the GHMP kinase family. IspE subfamily.</text>
</comment>
<evidence type="ECO:0000256" key="6">
    <source>
        <dbReference type="ARBA" id="ARBA00022777"/>
    </source>
</evidence>
<dbReference type="UniPathway" id="UPA00056">
    <property type="reaction ID" value="UER00094"/>
</dbReference>
<dbReference type="Proteomes" id="UP000184123">
    <property type="component" value="Unassembled WGS sequence"/>
</dbReference>
<dbReference type="PANTHER" id="PTHR43527:SF2">
    <property type="entry name" value="4-DIPHOSPHOCYTIDYL-2-C-METHYL-D-ERYTHRITOL KINASE, CHLOROPLASTIC"/>
    <property type="match status" value="1"/>
</dbReference>
<comment type="catalytic activity">
    <reaction evidence="10">
        <text>4-CDP-2-C-methyl-D-erythritol + ATP = 4-CDP-2-C-methyl-D-erythritol 2-phosphate + ADP + H(+)</text>
        <dbReference type="Rhea" id="RHEA:18437"/>
        <dbReference type="ChEBI" id="CHEBI:15378"/>
        <dbReference type="ChEBI" id="CHEBI:30616"/>
        <dbReference type="ChEBI" id="CHEBI:57823"/>
        <dbReference type="ChEBI" id="CHEBI:57919"/>
        <dbReference type="ChEBI" id="CHEBI:456216"/>
        <dbReference type="EC" id="2.7.1.148"/>
    </reaction>
</comment>
<feature type="domain" description="GHMP kinase N-terminal" evidence="12">
    <location>
        <begin position="109"/>
        <end position="186"/>
    </location>
</feature>
<evidence type="ECO:0000256" key="1">
    <source>
        <dbReference type="ARBA" id="ARBA00009684"/>
    </source>
</evidence>
<accession>A0A1M7I4V8</accession>
<dbReference type="STRING" id="44933.SAMN05660971_02813"/>
<gene>
    <name evidence="10" type="primary">ispE</name>
    <name evidence="14" type="ORF">SAMN05660971_02813</name>
</gene>
<dbReference type="InterPro" id="IPR004424">
    <property type="entry name" value="IspE"/>
</dbReference>
<dbReference type="GO" id="GO:0019288">
    <property type="term" value="P:isopentenyl diphosphate biosynthetic process, methylerythritol 4-phosphate pathway"/>
    <property type="evidence" value="ECO:0007669"/>
    <property type="project" value="UniProtKB-UniRule"/>
</dbReference>
<evidence type="ECO:0000256" key="9">
    <source>
        <dbReference type="ARBA" id="ARBA00032554"/>
    </source>
</evidence>
<evidence type="ECO:0000256" key="2">
    <source>
        <dbReference type="ARBA" id="ARBA00012052"/>
    </source>
</evidence>
<dbReference type="InterPro" id="IPR036554">
    <property type="entry name" value="GHMP_kinase_C_sf"/>
</dbReference>
<evidence type="ECO:0000256" key="7">
    <source>
        <dbReference type="ARBA" id="ARBA00022840"/>
    </source>
</evidence>
<evidence type="ECO:0000256" key="11">
    <source>
        <dbReference type="SAM" id="MobiDB-lite"/>
    </source>
</evidence>
<dbReference type="GO" id="GO:0005524">
    <property type="term" value="F:ATP binding"/>
    <property type="evidence" value="ECO:0007669"/>
    <property type="project" value="UniProtKB-UniRule"/>
</dbReference>
<keyword evidence="6 10" id="KW-0418">Kinase</keyword>
<evidence type="ECO:0000313" key="14">
    <source>
        <dbReference type="EMBL" id="SHM35822.1"/>
    </source>
</evidence>
<dbReference type="PANTHER" id="PTHR43527">
    <property type="entry name" value="4-DIPHOSPHOCYTIDYL-2-C-METHYL-D-ERYTHRITOL KINASE, CHLOROPLASTIC"/>
    <property type="match status" value="1"/>
</dbReference>
<evidence type="ECO:0000256" key="4">
    <source>
        <dbReference type="ARBA" id="ARBA00022679"/>
    </source>
</evidence>
<dbReference type="EC" id="2.7.1.148" evidence="2 10"/>
<feature type="region of interest" description="Disordered" evidence="11">
    <location>
        <begin position="27"/>
        <end position="46"/>
    </location>
</feature>
<dbReference type="HAMAP" id="MF_00061">
    <property type="entry name" value="IspE"/>
    <property type="match status" value="1"/>
</dbReference>
<feature type="active site" evidence="10">
    <location>
        <position position="54"/>
    </location>
</feature>
<dbReference type="InterPro" id="IPR013750">
    <property type="entry name" value="GHMP_kinase_C_dom"/>
</dbReference>
<comment type="pathway">
    <text evidence="10">Isoprenoid biosynthesis; isopentenyl diphosphate biosynthesis via DXP pathway; isopentenyl diphosphate from 1-deoxy-D-xylulose 5-phosphate: step 3/6.</text>
</comment>
<evidence type="ECO:0000256" key="10">
    <source>
        <dbReference type="HAMAP-Rule" id="MF_00061"/>
    </source>
</evidence>
<comment type="function">
    <text evidence="10">Catalyzes the phosphorylation of the position 2 hydroxy group of 4-diphosphocytidyl-2C-methyl-D-erythritol.</text>
</comment>
<evidence type="ECO:0000256" key="8">
    <source>
        <dbReference type="ARBA" id="ARBA00023229"/>
    </source>
</evidence>